<dbReference type="Pfam" id="PF00172">
    <property type="entry name" value="Zn_clus"/>
    <property type="match status" value="2"/>
</dbReference>
<gene>
    <name evidence="8" type="ORF">TsFJ059_000023</name>
</gene>
<dbReference type="Proteomes" id="UP000826573">
    <property type="component" value="Unassembled WGS sequence"/>
</dbReference>
<feature type="region of interest" description="Disordered" evidence="6">
    <location>
        <begin position="111"/>
        <end position="196"/>
    </location>
</feature>
<dbReference type="AlphaFoldDB" id="A0A9P8KTV1"/>
<proteinExistence type="predicted"/>
<dbReference type="SMART" id="SM00066">
    <property type="entry name" value="GAL4"/>
    <property type="match status" value="2"/>
</dbReference>
<feature type="domain" description="Zn(2)-C6 fungal-type" evidence="7">
    <location>
        <begin position="65"/>
        <end position="95"/>
    </location>
</feature>
<dbReference type="SUPFAM" id="SSF57701">
    <property type="entry name" value="Zn2/Cys6 DNA-binding domain"/>
    <property type="match status" value="2"/>
</dbReference>
<comment type="subcellular location">
    <subcellularLocation>
        <location evidence="1">Nucleus</location>
    </subcellularLocation>
</comment>
<keyword evidence="5" id="KW-0539">Nucleus</keyword>
<name>A0A9P8KTV1_9HYPO</name>
<sequence>MAGCITCRQRKVKCDGRPGLCRRCEKLGIQCLSTGPPVSPQGTDSVARASNFTQAGHKRLRIPVACETCRKKKLKCDAQKPACSFCVRKQSQCLYVTAGRRWGELDSKISPRYAPSESSEQAAELPRNSPLSYDTSEARETTLLSSHAAEEQFSRSPGRVSQSDVSASERGSERRVNEMSVNYAHSPRPAPSEPQIRTLGTPSGQELLPYLDSFLENVHPISCNNFLHPGYLCEGLDRAPALLLLGICASSSKFLPGSSSRRNGLKWAAEARSLITSNLDHISTMTISAVQFLVLHEMHEGEYTSAWNLVGIATRMSMQLKLYESNPPGTFLQQECRRRLMWAVLVSDLLYESNSHIDLELLMDVPLPCNLWSFTQGQPCKTLTLRQLRGVVEDEAIKQSSNHCAYLINILVIRRKILTYTQEAQDSKMDLPWLPGSNFSILCEELETWRRNLPANYAFVERHMYTFRVSRHLDIFLMIHAYYHQCYLFRSSSRIICSVIRGSSWLRKSMDFVVLPPELTASKFPRGFLGRMWNGHHSSQGRFMQLMGYLGDIRSSPL</sequence>
<feature type="domain" description="Zn(2)-C6 fungal-type" evidence="7">
    <location>
        <begin position="3"/>
        <end position="31"/>
    </location>
</feature>
<dbReference type="InterPro" id="IPR050815">
    <property type="entry name" value="TF_fung"/>
</dbReference>
<evidence type="ECO:0000256" key="6">
    <source>
        <dbReference type="SAM" id="MobiDB-lite"/>
    </source>
</evidence>
<dbReference type="CDD" id="cd00067">
    <property type="entry name" value="GAL4"/>
    <property type="match status" value="2"/>
</dbReference>
<evidence type="ECO:0000313" key="8">
    <source>
        <dbReference type="EMBL" id="KAH0531155.1"/>
    </source>
</evidence>
<evidence type="ECO:0000256" key="2">
    <source>
        <dbReference type="ARBA" id="ARBA00022723"/>
    </source>
</evidence>
<dbReference type="PANTHER" id="PTHR47338">
    <property type="entry name" value="ZN(II)2CYS6 TRANSCRIPTION FACTOR (EUROFUNG)-RELATED"/>
    <property type="match status" value="1"/>
</dbReference>
<evidence type="ECO:0000256" key="5">
    <source>
        <dbReference type="ARBA" id="ARBA00023242"/>
    </source>
</evidence>
<protein>
    <recommendedName>
        <fullName evidence="7">Zn(2)-C6 fungal-type domain-containing protein</fullName>
    </recommendedName>
</protein>
<dbReference type="Pfam" id="PF04082">
    <property type="entry name" value="Fungal_trans"/>
    <property type="match status" value="1"/>
</dbReference>
<evidence type="ECO:0000256" key="3">
    <source>
        <dbReference type="ARBA" id="ARBA00023015"/>
    </source>
</evidence>
<dbReference type="CDD" id="cd12148">
    <property type="entry name" value="fungal_TF_MHR"/>
    <property type="match status" value="1"/>
</dbReference>
<evidence type="ECO:0000256" key="1">
    <source>
        <dbReference type="ARBA" id="ARBA00004123"/>
    </source>
</evidence>
<dbReference type="GO" id="GO:0003677">
    <property type="term" value="F:DNA binding"/>
    <property type="evidence" value="ECO:0007669"/>
    <property type="project" value="InterPro"/>
</dbReference>
<keyword evidence="9" id="KW-1185">Reference proteome</keyword>
<dbReference type="PANTHER" id="PTHR47338:SF7">
    <property type="entry name" value="ZN(II)2CYS6 TRANSCRIPTION FACTOR (EUROFUNG)"/>
    <property type="match status" value="1"/>
</dbReference>
<dbReference type="EMBL" id="JAIMJC010000001">
    <property type="protein sequence ID" value="KAH0531155.1"/>
    <property type="molecule type" value="Genomic_DNA"/>
</dbReference>
<dbReference type="Gene3D" id="4.10.240.10">
    <property type="entry name" value="Zn(2)-C6 fungal-type DNA-binding domain"/>
    <property type="match status" value="2"/>
</dbReference>
<dbReference type="GO" id="GO:0008270">
    <property type="term" value="F:zinc ion binding"/>
    <property type="evidence" value="ECO:0007669"/>
    <property type="project" value="InterPro"/>
</dbReference>
<dbReference type="InterPro" id="IPR007219">
    <property type="entry name" value="XnlR_reg_dom"/>
</dbReference>
<dbReference type="InterPro" id="IPR036864">
    <property type="entry name" value="Zn2-C6_fun-type_DNA-bd_sf"/>
</dbReference>
<dbReference type="PROSITE" id="PS50048">
    <property type="entry name" value="ZN2_CY6_FUNGAL_2"/>
    <property type="match status" value="2"/>
</dbReference>
<dbReference type="GO" id="GO:0000981">
    <property type="term" value="F:DNA-binding transcription factor activity, RNA polymerase II-specific"/>
    <property type="evidence" value="ECO:0007669"/>
    <property type="project" value="InterPro"/>
</dbReference>
<reference evidence="8 9" key="1">
    <citation type="submission" date="2021-08" db="EMBL/GenBank/DDBJ databases">
        <title>The highly contiguous genome resource for Trichoderma semiorbis FJ059, a fungal antagonistic to plant pathogens.</title>
        <authorList>
            <person name="Liu T."/>
        </authorList>
    </citation>
    <scope>NUCLEOTIDE SEQUENCE [LARGE SCALE GENOMIC DNA]</scope>
    <source>
        <strain evidence="8 9">FJ059</strain>
    </source>
</reference>
<evidence type="ECO:0000313" key="9">
    <source>
        <dbReference type="Proteomes" id="UP000826573"/>
    </source>
</evidence>
<accession>A0A9P8KTV1</accession>
<comment type="caution">
    <text evidence="8">The sequence shown here is derived from an EMBL/GenBank/DDBJ whole genome shotgun (WGS) entry which is preliminary data.</text>
</comment>
<dbReference type="PROSITE" id="PS00463">
    <property type="entry name" value="ZN2_CY6_FUNGAL_1"/>
    <property type="match status" value="1"/>
</dbReference>
<keyword evidence="3" id="KW-0805">Transcription regulation</keyword>
<dbReference type="GO" id="GO:0006351">
    <property type="term" value="P:DNA-templated transcription"/>
    <property type="evidence" value="ECO:0007669"/>
    <property type="project" value="InterPro"/>
</dbReference>
<dbReference type="InterPro" id="IPR001138">
    <property type="entry name" value="Zn2Cys6_DnaBD"/>
</dbReference>
<organism evidence="8 9">
    <name type="scientific">Trichoderma semiorbis</name>
    <dbReference type="NCBI Taxonomy" id="1491008"/>
    <lineage>
        <taxon>Eukaryota</taxon>
        <taxon>Fungi</taxon>
        <taxon>Dikarya</taxon>
        <taxon>Ascomycota</taxon>
        <taxon>Pezizomycotina</taxon>
        <taxon>Sordariomycetes</taxon>
        <taxon>Hypocreomycetidae</taxon>
        <taxon>Hypocreales</taxon>
        <taxon>Hypocreaceae</taxon>
        <taxon>Trichoderma</taxon>
    </lineage>
</organism>
<keyword evidence="4" id="KW-0804">Transcription</keyword>
<evidence type="ECO:0000256" key="4">
    <source>
        <dbReference type="ARBA" id="ARBA00023163"/>
    </source>
</evidence>
<keyword evidence="2" id="KW-0479">Metal-binding</keyword>
<dbReference type="GO" id="GO:0005634">
    <property type="term" value="C:nucleus"/>
    <property type="evidence" value="ECO:0007669"/>
    <property type="project" value="UniProtKB-SubCell"/>
</dbReference>
<evidence type="ECO:0000259" key="7">
    <source>
        <dbReference type="PROSITE" id="PS50048"/>
    </source>
</evidence>